<keyword evidence="3" id="KW-1185">Reference proteome</keyword>
<evidence type="ECO:0000313" key="2">
    <source>
        <dbReference type="EMBL" id="OHT06474.1"/>
    </source>
</evidence>
<dbReference type="Gene3D" id="1.25.40.10">
    <property type="entry name" value="Tetratricopeptide repeat domain"/>
    <property type="match status" value="1"/>
</dbReference>
<proteinExistence type="predicted"/>
<evidence type="ECO:0000256" key="1">
    <source>
        <dbReference type="SAM" id="MobiDB-lite"/>
    </source>
</evidence>
<comment type="caution">
    <text evidence="2">The sequence shown here is derived from an EMBL/GenBank/DDBJ whole genome shotgun (WGS) entry which is preliminary data.</text>
</comment>
<dbReference type="GeneID" id="94839103"/>
<dbReference type="InterPro" id="IPR011990">
    <property type="entry name" value="TPR-like_helical_dom_sf"/>
</dbReference>
<dbReference type="AlphaFoldDB" id="A0A1J4K653"/>
<dbReference type="SUPFAM" id="SSF48452">
    <property type="entry name" value="TPR-like"/>
    <property type="match status" value="1"/>
</dbReference>
<feature type="region of interest" description="Disordered" evidence="1">
    <location>
        <begin position="23"/>
        <end position="72"/>
    </location>
</feature>
<name>A0A1J4K653_9EUKA</name>
<gene>
    <name evidence="2" type="ORF">TRFO_25502</name>
</gene>
<dbReference type="EMBL" id="MLAK01000725">
    <property type="protein sequence ID" value="OHT06474.1"/>
    <property type="molecule type" value="Genomic_DNA"/>
</dbReference>
<sequence>MSEQDASYESSSFSSAFVNLNTSANNKRAPRPSNFETQSTIHRLSRFPDRFNAKPKLPSSEDPSDPTPFATSYFKANPEAEDLSSPEEKLENLTKLLEGGGLSTSEKFTALSQQKTMRYLIYGDDSIEMLRSFAALGFFYNENKRYESAIRNLENAHKMETLHPLEEADSFLIALETAEAHLSIENNKQKHVSSADSILSPFQNYDVEDPMLKIRFDLAQARILENKKLYEDAESKFKEALEQVDQSNQDETLAKLYNEVGDCCVNADDLESAQEFYEKSQKIFASLEMEEEANIVDDKLNNVKSQIQMENKNSRHDK</sequence>
<reference evidence="2" key="1">
    <citation type="submission" date="2016-10" db="EMBL/GenBank/DDBJ databases">
        <authorList>
            <person name="Benchimol M."/>
            <person name="Almeida L.G."/>
            <person name="Vasconcelos A.T."/>
            <person name="Perreira-Neves A."/>
            <person name="Rosa I.A."/>
            <person name="Tasca T."/>
            <person name="Bogo M.R."/>
            <person name="de Souza W."/>
        </authorList>
    </citation>
    <scope>NUCLEOTIDE SEQUENCE [LARGE SCALE GENOMIC DNA]</scope>
    <source>
        <strain evidence="2">K</strain>
    </source>
</reference>
<evidence type="ECO:0000313" key="3">
    <source>
        <dbReference type="Proteomes" id="UP000179807"/>
    </source>
</evidence>
<organism evidence="2 3">
    <name type="scientific">Tritrichomonas foetus</name>
    <dbReference type="NCBI Taxonomy" id="1144522"/>
    <lineage>
        <taxon>Eukaryota</taxon>
        <taxon>Metamonada</taxon>
        <taxon>Parabasalia</taxon>
        <taxon>Tritrichomonadida</taxon>
        <taxon>Tritrichomonadidae</taxon>
        <taxon>Tritrichomonas</taxon>
    </lineage>
</organism>
<evidence type="ECO:0008006" key="4">
    <source>
        <dbReference type="Google" id="ProtNLM"/>
    </source>
</evidence>
<protein>
    <recommendedName>
        <fullName evidence="4">TPR Domain containing protein</fullName>
    </recommendedName>
</protein>
<dbReference type="Proteomes" id="UP000179807">
    <property type="component" value="Unassembled WGS sequence"/>
</dbReference>
<dbReference type="VEuPathDB" id="TrichDB:TRFO_25502"/>
<dbReference type="RefSeq" id="XP_068359610.1">
    <property type="nucleotide sequence ID" value="XM_068504399.1"/>
</dbReference>
<accession>A0A1J4K653</accession>